<organism evidence="5 6">
    <name type="scientific">Penicillium arizonense</name>
    <dbReference type="NCBI Taxonomy" id="1835702"/>
    <lineage>
        <taxon>Eukaryota</taxon>
        <taxon>Fungi</taxon>
        <taxon>Dikarya</taxon>
        <taxon>Ascomycota</taxon>
        <taxon>Pezizomycotina</taxon>
        <taxon>Eurotiomycetes</taxon>
        <taxon>Eurotiomycetidae</taxon>
        <taxon>Eurotiales</taxon>
        <taxon>Aspergillaceae</taxon>
        <taxon>Penicillium</taxon>
    </lineage>
</organism>
<evidence type="ECO:0000256" key="3">
    <source>
        <dbReference type="SAM" id="MobiDB-lite"/>
    </source>
</evidence>
<reference evidence="5 6" key="1">
    <citation type="journal article" date="2016" name="Sci. Rep.">
        <title>Penicillium arizonense, a new, genome sequenced fungal species, reveals a high chemical diversity in secreted metabolites.</title>
        <authorList>
            <person name="Grijseels S."/>
            <person name="Nielsen J.C."/>
            <person name="Randelovic M."/>
            <person name="Nielsen J."/>
            <person name="Nielsen K.F."/>
            <person name="Workman M."/>
            <person name="Frisvad J.C."/>
        </authorList>
    </citation>
    <scope>NUCLEOTIDE SEQUENCE [LARGE SCALE GENOMIC DNA]</scope>
    <source>
        <strain evidence="5 6">CBS 141311</strain>
    </source>
</reference>
<keyword evidence="2" id="KW-0808">Transferase</keyword>
<dbReference type="GeneID" id="34578263"/>
<dbReference type="GO" id="GO:0005975">
    <property type="term" value="P:carbohydrate metabolic process"/>
    <property type="evidence" value="ECO:0007669"/>
    <property type="project" value="InterPro"/>
</dbReference>
<proteinExistence type="predicted"/>
<evidence type="ECO:0000256" key="2">
    <source>
        <dbReference type="ARBA" id="ARBA00022679"/>
    </source>
</evidence>
<dbReference type="FunFam" id="3.40.50.2000:FF:000268">
    <property type="entry name" value="Glycosyltransferase family 1 protein"/>
    <property type="match status" value="1"/>
</dbReference>
<evidence type="ECO:0000313" key="5">
    <source>
        <dbReference type="EMBL" id="OGE51232.1"/>
    </source>
</evidence>
<dbReference type="GO" id="GO:0016906">
    <property type="term" value="F:sterol 3-beta-glucosyltransferase activity"/>
    <property type="evidence" value="ECO:0007669"/>
    <property type="project" value="UniProtKB-ARBA"/>
</dbReference>
<dbReference type="CDD" id="cd03784">
    <property type="entry name" value="GT1_Gtf-like"/>
    <property type="match status" value="1"/>
</dbReference>
<dbReference type="InterPro" id="IPR004276">
    <property type="entry name" value="GlycoTrans_28_N"/>
</dbReference>
<dbReference type="InterPro" id="IPR002213">
    <property type="entry name" value="UDP_glucos_trans"/>
</dbReference>
<feature type="domain" description="Glycosyltransferase family 28 N-terminal" evidence="4">
    <location>
        <begin position="99"/>
        <end position="163"/>
    </location>
</feature>
<dbReference type="Pfam" id="PF03033">
    <property type="entry name" value="Glyco_transf_28"/>
    <property type="match status" value="1"/>
</dbReference>
<comment type="subcellular location">
    <subcellularLocation>
        <location evidence="1">Endomembrane system</location>
        <topology evidence="1">Peripheral membrane protein</topology>
    </subcellularLocation>
</comment>
<keyword evidence="6" id="KW-1185">Reference proteome</keyword>
<dbReference type="PANTHER" id="PTHR48050">
    <property type="entry name" value="STEROL 3-BETA-GLUCOSYLTRANSFERASE"/>
    <property type="match status" value="1"/>
</dbReference>
<evidence type="ECO:0000259" key="4">
    <source>
        <dbReference type="Pfam" id="PF03033"/>
    </source>
</evidence>
<dbReference type="Proteomes" id="UP000177622">
    <property type="component" value="Unassembled WGS sequence"/>
</dbReference>
<dbReference type="GO" id="GO:0012505">
    <property type="term" value="C:endomembrane system"/>
    <property type="evidence" value="ECO:0007669"/>
    <property type="project" value="UniProtKB-SubCell"/>
</dbReference>
<accession>A0A1F5LDE8</accession>
<sequence>MAEPQRQTTISAGDWQGEQLSSKASANNDFSTVREQGLSTGVRVKAEDGRLDINFREHKPWLTTLMNHVEQPTRPVAEQQDELNIVPKEETKFSLNLNIVLQVVGSRGDVQPFVALGKELQKHGHRVRLATHLSFRKDVKGAGLEFFNIGGNPEELMAFMVKNPGLLPGMRTIRSGEIQKRRREMKAIFSGCWRSCYETGDGTGMHHISEHTQGGAVDRYTRPFVADVIIANPPGFVHFSCAEKLGIPLNMMFTMPWSPTQSFPHPLANIRSQKTKPSVANFASYGIVEVMMWEGLGDLINHFRKKELGLDPLDAIRAPSMIHRLQIPYTYLW</sequence>
<dbReference type="InterPro" id="IPR050426">
    <property type="entry name" value="Glycosyltransferase_28"/>
</dbReference>
<evidence type="ECO:0000313" key="6">
    <source>
        <dbReference type="Proteomes" id="UP000177622"/>
    </source>
</evidence>
<comment type="caution">
    <text evidence="5">The sequence shown here is derived from an EMBL/GenBank/DDBJ whole genome shotgun (WGS) entry which is preliminary data.</text>
</comment>
<feature type="compositionally biased region" description="Polar residues" evidence="3">
    <location>
        <begin position="1"/>
        <end position="11"/>
    </location>
</feature>
<protein>
    <recommendedName>
        <fullName evidence="4">Glycosyltransferase family 28 N-terminal domain-containing protein</fullName>
    </recommendedName>
</protein>
<feature type="compositionally biased region" description="Polar residues" evidence="3">
    <location>
        <begin position="18"/>
        <end position="28"/>
    </location>
</feature>
<dbReference type="EMBL" id="LXJU01000014">
    <property type="protein sequence ID" value="OGE51232.1"/>
    <property type="molecule type" value="Genomic_DNA"/>
</dbReference>
<dbReference type="OrthoDB" id="5835829at2759"/>
<dbReference type="Gene3D" id="3.40.50.2000">
    <property type="entry name" value="Glycogen Phosphorylase B"/>
    <property type="match status" value="1"/>
</dbReference>
<feature type="region of interest" description="Disordered" evidence="3">
    <location>
        <begin position="1"/>
        <end position="28"/>
    </location>
</feature>
<dbReference type="STRING" id="1835702.A0A1F5LDE8"/>
<dbReference type="RefSeq" id="XP_022486677.1">
    <property type="nucleotide sequence ID" value="XM_022633529.1"/>
</dbReference>
<dbReference type="PANTHER" id="PTHR48050:SF13">
    <property type="entry name" value="STEROL 3-BETA-GLUCOSYLTRANSFERASE UGT80A2"/>
    <property type="match status" value="1"/>
</dbReference>
<dbReference type="SUPFAM" id="SSF53756">
    <property type="entry name" value="UDP-Glycosyltransferase/glycogen phosphorylase"/>
    <property type="match status" value="1"/>
</dbReference>
<gene>
    <name evidence="5" type="ORF">PENARI_c014G06443</name>
</gene>
<name>A0A1F5LDE8_PENAI</name>
<evidence type="ECO:0000256" key="1">
    <source>
        <dbReference type="ARBA" id="ARBA00004184"/>
    </source>
</evidence>
<dbReference type="AlphaFoldDB" id="A0A1F5LDE8"/>